<dbReference type="EMBL" id="JACCCO010000004">
    <property type="protein sequence ID" value="NYF44659.1"/>
    <property type="molecule type" value="Genomic_DNA"/>
</dbReference>
<reference evidence="2 3" key="1">
    <citation type="submission" date="2020-07" db="EMBL/GenBank/DDBJ databases">
        <title>Sequencing the genomes of 1000 actinobacteria strains.</title>
        <authorList>
            <person name="Klenk H.-P."/>
        </authorList>
    </citation>
    <scope>NUCLEOTIDE SEQUENCE [LARGE SCALE GENOMIC DNA]</scope>
    <source>
        <strain evidence="2 3">DSM 45763</strain>
    </source>
</reference>
<gene>
    <name evidence="2" type="ORF">HDA43_006901</name>
</gene>
<dbReference type="RefSeq" id="WP_179829151.1">
    <property type="nucleotide sequence ID" value="NZ_JACCCO010000004.1"/>
</dbReference>
<accession>A0A852V864</accession>
<keyword evidence="3" id="KW-1185">Reference proteome</keyword>
<dbReference type="Proteomes" id="UP000576393">
    <property type="component" value="Unassembled WGS sequence"/>
</dbReference>
<sequence length="100" mass="10857">MPQTYLGERKPTMVRPDPALRGRMDASAASHGYRDRQMNTYLVNLLGALHPDPEKHPEAAKAAAAVVEALLASARDMKDQEARAAQSQLELPSLKNHAAA</sequence>
<evidence type="ECO:0000313" key="3">
    <source>
        <dbReference type="Proteomes" id="UP000576393"/>
    </source>
</evidence>
<dbReference type="AlphaFoldDB" id="A0A852V864"/>
<feature type="region of interest" description="Disordered" evidence="1">
    <location>
        <begin position="1"/>
        <end position="31"/>
    </location>
</feature>
<protein>
    <submittedName>
        <fullName evidence="2">Uncharacterized protein</fullName>
    </submittedName>
</protein>
<evidence type="ECO:0000313" key="2">
    <source>
        <dbReference type="EMBL" id="NYF44659.1"/>
    </source>
</evidence>
<name>A0A852V864_9ACTN</name>
<feature type="region of interest" description="Disordered" evidence="1">
    <location>
        <begin position="81"/>
        <end position="100"/>
    </location>
</feature>
<organism evidence="2 3">
    <name type="scientific">Streptosporangium sandarakinum</name>
    <dbReference type="NCBI Taxonomy" id="1260955"/>
    <lineage>
        <taxon>Bacteria</taxon>
        <taxon>Bacillati</taxon>
        <taxon>Actinomycetota</taxon>
        <taxon>Actinomycetes</taxon>
        <taxon>Streptosporangiales</taxon>
        <taxon>Streptosporangiaceae</taxon>
        <taxon>Streptosporangium</taxon>
    </lineage>
</organism>
<proteinExistence type="predicted"/>
<comment type="caution">
    <text evidence="2">The sequence shown here is derived from an EMBL/GenBank/DDBJ whole genome shotgun (WGS) entry which is preliminary data.</text>
</comment>
<evidence type="ECO:0000256" key="1">
    <source>
        <dbReference type="SAM" id="MobiDB-lite"/>
    </source>
</evidence>